<keyword evidence="2" id="KW-0479">Metal-binding</keyword>
<dbReference type="PROSITE" id="PS50158">
    <property type="entry name" value="ZF_CCHC"/>
    <property type="match status" value="1"/>
</dbReference>
<name>A0A8R2H5T9_ACYPI</name>
<dbReference type="OrthoDB" id="79941at2759"/>
<evidence type="ECO:0000259" key="5">
    <source>
        <dbReference type="PROSITE" id="PS50102"/>
    </source>
</evidence>
<evidence type="ECO:0008006" key="9">
    <source>
        <dbReference type="Google" id="ProtNLM"/>
    </source>
</evidence>
<dbReference type="InterPro" id="IPR035979">
    <property type="entry name" value="RBD_domain_sf"/>
</dbReference>
<dbReference type="InterPro" id="IPR001878">
    <property type="entry name" value="Znf_CCHC"/>
</dbReference>
<dbReference type="GeneID" id="100162610"/>
<dbReference type="PROSITE" id="PS50102">
    <property type="entry name" value="RRM"/>
    <property type="match status" value="2"/>
</dbReference>
<dbReference type="PANTHER" id="PTHR48025:SF1">
    <property type="entry name" value="RRM DOMAIN-CONTAINING PROTEIN"/>
    <property type="match status" value="1"/>
</dbReference>
<feature type="region of interest" description="Disordered" evidence="4">
    <location>
        <begin position="16"/>
        <end position="41"/>
    </location>
</feature>
<dbReference type="Pfam" id="PF00098">
    <property type="entry name" value="zf-CCHC"/>
    <property type="match status" value="1"/>
</dbReference>
<dbReference type="GO" id="GO:0005634">
    <property type="term" value="C:nucleus"/>
    <property type="evidence" value="ECO:0007669"/>
    <property type="project" value="TreeGrafter"/>
</dbReference>
<dbReference type="Gene3D" id="4.10.60.10">
    <property type="entry name" value="Zinc finger, CCHC-type"/>
    <property type="match status" value="1"/>
</dbReference>
<dbReference type="InterPro" id="IPR000504">
    <property type="entry name" value="RRM_dom"/>
</dbReference>
<evidence type="ECO:0000259" key="6">
    <source>
        <dbReference type="PROSITE" id="PS50158"/>
    </source>
</evidence>
<feature type="domain" description="RRM" evidence="5">
    <location>
        <begin position="129"/>
        <end position="198"/>
    </location>
</feature>
<evidence type="ECO:0000256" key="2">
    <source>
        <dbReference type="PROSITE-ProRule" id="PRU00047"/>
    </source>
</evidence>
<dbReference type="GO" id="GO:0008270">
    <property type="term" value="F:zinc ion binding"/>
    <property type="evidence" value="ECO:0007669"/>
    <property type="project" value="UniProtKB-KW"/>
</dbReference>
<dbReference type="InterPro" id="IPR012677">
    <property type="entry name" value="Nucleotide-bd_a/b_plait_sf"/>
</dbReference>
<dbReference type="Pfam" id="PF00076">
    <property type="entry name" value="RRM_1"/>
    <property type="match status" value="2"/>
</dbReference>
<sequence length="402" mass="45487">MRDFDHKRGRQLVDCTTEEDTVAEETAVKEKMPSDTESNTSFNNSSVRTFKIFIGNLSEKTTSSDIRPLFEKYGKVVECDVMKNFGFVHMDDDTTGRAAIKALNGSMVNDLAMKVEAATSRRGPNTPTTKIFVGNLSETTKANEVRELFGRYGTVVECDIVRTYGFVHIDSTDVSRLIKDLNGHMLDGQPIKVQISNSRVRQRPGMGMPEQCYRCGKGGHWSRECSREGYGYGRDALPPLPPPRALLYPPPPPPSFVRDRILGSYGTGLKTDMTRMDDYSMLSHSELGGHMYETEGLYDRYYDRSLMRTAADGYGMDRRMPRMPSSRDYLSSSTRIGTTMRDQDYVFTRRSPLSSSRTSSSHAYDDFSRDSYDDRRVSVFNVWSTSVSSDNALKHVLFLRTM</sequence>
<protein>
    <recommendedName>
        <fullName evidence="9">RNA-binding protein lark</fullName>
    </recommendedName>
</protein>
<dbReference type="GO" id="GO:0003729">
    <property type="term" value="F:mRNA binding"/>
    <property type="evidence" value="ECO:0007669"/>
    <property type="project" value="TreeGrafter"/>
</dbReference>
<evidence type="ECO:0000256" key="4">
    <source>
        <dbReference type="SAM" id="MobiDB-lite"/>
    </source>
</evidence>
<dbReference type="AlphaFoldDB" id="A0A8R2H5T9"/>
<dbReference type="Proteomes" id="UP000007819">
    <property type="component" value="Chromosome A2"/>
</dbReference>
<dbReference type="SUPFAM" id="SSF54928">
    <property type="entry name" value="RNA-binding domain, RBD"/>
    <property type="match status" value="2"/>
</dbReference>
<feature type="domain" description="CCHC-type" evidence="6">
    <location>
        <begin position="212"/>
        <end position="225"/>
    </location>
</feature>
<keyword evidence="2" id="KW-0863">Zinc-finger</keyword>
<evidence type="ECO:0000256" key="3">
    <source>
        <dbReference type="PROSITE-ProRule" id="PRU00176"/>
    </source>
</evidence>
<dbReference type="CDD" id="cd12343">
    <property type="entry name" value="RRM1_2_CoAA_like"/>
    <property type="match status" value="1"/>
</dbReference>
<keyword evidence="2" id="KW-0862">Zinc</keyword>
<keyword evidence="1 3" id="KW-0694">RNA-binding</keyword>
<proteinExistence type="predicted"/>
<evidence type="ECO:0000256" key="1">
    <source>
        <dbReference type="ARBA" id="ARBA00022884"/>
    </source>
</evidence>
<reference evidence="8" key="1">
    <citation type="submission" date="2010-06" db="EMBL/GenBank/DDBJ databases">
        <authorList>
            <person name="Jiang H."/>
            <person name="Abraham K."/>
            <person name="Ali S."/>
            <person name="Alsbrooks S.L."/>
            <person name="Anim B.N."/>
            <person name="Anosike U.S."/>
            <person name="Attaway T."/>
            <person name="Bandaranaike D.P."/>
            <person name="Battles P.K."/>
            <person name="Bell S.N."/>
            <person name="Bell A.V."/>
            <person name="Beltran B."/>
            <person name="Bickham C."/>
            <person name="Bustamante Y."/>
            <person name="Caleb T."/>
            <person name="Canada A."/>
            <person name="Cardenas V."/>
            <person name="Carter K."/>
            <person name="Chacko J."/>
            <person name="Chandrabose M.N."/>
            <person name="Chavez D."/>
            <person name="Chavez A."/>
            <person name="Chen L."/>
            <person name="Chu H.-S."/>
            <person name="Claassen K.J."/>
            <person name="Cockrell R."/>
            <person name="Collins M."/>
            <person name="Cooper J.A."/>
            <person name="Cree A."/>
            <person name="Curry S.M."/>
            <person name="Da Y."/>
            <person name="Dao M.D."/>
            <person name="Das B."/>
            <person name="Davila M.-L."/>
            <person name="Davy-Carroll L."/>
            <person name="Denson S."/>
            <person name="Dinh H."/>
            <person name="Ebong V.E."/>
            <person name="Edwards J.R."/>
            <person name="Egan A."/>
            <person name="El-Daye J."/>
            <person name="Escobedo L."/>
            <person name="Fernandez S."/>
            <person name="Fernando P.R."/>
            <person name="Flagg N."/>
            <person name="Forbes L.D."/>
            <person name="Fowler R.G."/>
            <person name="Fu Q."/>
            <person name="Gabisi R.A."/>
            <person name="Ganer J."/>
            <person name="Garbino Pronczuk A."/>
            <person name="Garcia R.M."/>
            <person name="Garner T."/>
            <person name="Garrett T.E."/>
            <person name="Gonzalez D.A."/>
            <person name="Hamid H."/>
            <person name="Hawkins E.S."/>
            <person name="Hirani K."/>
            <person name="Hogues M.E."/>
            <person name="Hollins B."/>
            <person name="Hsiao C.-H."/>
            <person name="Jabil R."/>
            <person name="James M.L."/>
            <person name="Jhangiani S.N."/>
            <person name="Johnson B."/>
            <person name="Johnson Q."/>
            <person name="Joshi V."/>
            <person name="Kalu J.B."/>
            <person name="Kam C."/>
            <person name="Kashfia A."/>
            <person name="Keebler J."/>
            <person name="Kisamo H."/>
            <person name="Kovar C.L."/>
            <person name="Lago L.A."/>
            <person name="Lai C.-Y."/>
            <person name="Laidlaw J."/>
            <person name="Lara F."/>
            <person name="Le T.-K."/>
            <person name="Lee S.L."/>
            <person name="Legall F.H."/>
            <person name="Lemon S.J."/>
            <person name="Lewis L.R."/>
            <person name="Li B."/>
            <person name="Liu Y."/>
            <person name="Liu Y.-S."/>
            <person name="Lopez J."/>
            <person name="Lozado R.J."/>
            <person name="Lu J."/>
            <person name="Madu R.C."/>
            <person name="Maheshwari M."/>
            <person name="Maheshwari R."/>
            <person name="Malloy K."/>
            <person name="Martinez E."/>
            <person name="Mathew T."/>
            <person name="Mercado I.C."/>
            <person name="Mercado C."/>
            <person name="Meyer B."/>
            <person name="Montgomery K."/>
            <person name="Morgan M.B."/>
            <person name="Munidasa M."/>
            <person name="Nazareth L.V."/>
            <person name="Nelson J."/>
            <person name="Ng B.M."/>
            <person name="Nguyen N.B."/>
            <person name="Nguyen P.Q."/>
            <person name="Nguyen T."/>
            <person name="Obregon M."/>
            <person name="Okwuonu G.O."/>
            <person name="Onwere C.G."/>
            <person name="Orozco G."/>
            <person name="Parra A."/>
            <person name="Patel S."/>
            <person name="Patil S."/>
            <person name="Perez A."/>
            <person name="Perez Y."/>
            <person name="Pham C."/>
            <person name="Primus E.L."/>
            <person name="Pu L.-L."/>
            <person name="Puazo M."/>
            <person name="Qin X."/>
            <person name="Quiroz J.B."/>
            <person name="Reese J."/>
            <person name="Richards S."/>
            <person name="Rives C.M."/>
            <person name="Robberts R."/>
            <person name="Ruiz S.J."/>
            <person name="Ruiz M.J."/>
            <person name="Santibanez J."/>
            <person name="Schneider B.W."/>
            <person name="Sisson I."/>
            <person name="Smith M."/>
            <person name="Sodergren E."/>
            <person name="Song X.-Z."/>
            <person name="Song B.B."/>
            <person name="Summersgill H."/>
            <person name="Thelus R."/>
            <person name="Thornton R.D."/>
            <person name="Trejos Z.Y."/>
            <person name="Usmani K."/>
            <person name="Vattathil S."/>
            <person name="Villasana D."/>
            <person name="Walker D.L."/>
            <person name="Wang S."/>
            <person name="Wang K."/>
            <person name="White C.S."/>
            <person name="Williams A.C."/>
            <person name="Williamson J."/>
            <person name="Wilson K."/>
            <person name="Woghiren I.O."/>
            <person name="Woodworth J.R."/>
            <person name="Worley K.C."/>
            <person name="Wright R.A."/>
            <person name="Wu W."/>
            <person name="Young L."/>
            <person name="Zhang L."/>
            <person name="Zhang J."/>
            <person name="Zhu Y."/>
            <person name="Muzny D.M."/>
            <person name="Weinstock G."/>
            <person name="Gibbs R.A."/>
        </authorList>
    </citation>
    <scope>NUCLEOTIDE SEQUENCE [LARGE SCALE GENOMIC DNA]</scope>
    <source>
        <strain evidence="8">LSR1</strain>
    </source>
</reference>
<accession>A0A8R2H5T9</accession>
<dbReference type="PANTHER" id="PTHR48025">
    <property type="entry name" value="OS02G0815200 PROTEIN"/>
    <property type="match status" value="1"/>
</dbReference>
<dbReference type="SMART" id="SM00360">
    <property type="entry name" value="RRM"/>
    <property type="match status" value="2"/>
</dbReference>
<dbReference type="SMART" id="SM00343">
    <property type="entry name" value="ZnF_C2HC"/>
    <property type="match status" value="1"/>
</dbReference>
<dbReference type="Gene3D" id="3.30.70.330">
    <property type="match status" value="2"/>
</dbReference>
<feature type="domain" description="RRM" evidence="5">
    <location>
        <begin position="50"/>
        <end position="120"/>
    </location>
</feature>
<organism evidence="7 8">
    <name type="scientific">Acyrthosiphon pisum</name>
    <name type="common">Pea aphid</name>
    <dbReference type="NCBI Taxonomy" id="7029"/>
    <lineage>
        <taxon>Eukaryota</taxon>
        <taxon>Metazoa</taxon>
        <taxon>Ecdysozoa</taxon>
        <taxon>Arthropoda</taxon>
        <taxon>Hexapoda</taxon>
        <taxon>Insecta</taxon>
        <taxon>Pterygota</taxon>
        <taxon>Neoptera</taxon>
        <taxon>Paraneoptera</taxon>
        <taxon>Hemiptera</taxon>
        <taxon>Sternorrhyncha</taxon>
        <taxon>Aphidomorpha</taxon>
        <taxon>Aphidoidea</taxon>
        <taxon>Aphididae</taxon>
        <taxon>Macrosiphini</taxon>
        <taxon>Acyrthosiphon</taxon>
    </lineage>
</organism>
<reference evidence="7" key="2">
    <citation type="submission" date="2022-06" db="UniProtKB">
        <authorList>
            <consortium name="EnsemblMetazoa"/>
        </authorList>
    </citation>
    <scope>IDENTIFICATION</scope>
</reference>
<dbReference type="InterPro" id="IPR050502">
    <property type="entry name" value="Euk_RNA-bind_prot"/>
</dbReference>
<dbReference type="RefSeq" id="XP_016660077.1">
    <property type="nucleotide sequence ID" value="XM_016804588.1"/>
</dbReference>
<evidence type="ECO:0000313" key="7">
    <source>
        <dbReference type="EnsemblMetazoa" id="XP_016660077.1"/>
    </source>
</evidence>
<keyword evidence="8" id="KW-1185">Reference proteome</keyword>
<evidence type="ECO:0000313" key="8">
    <source>
        <dbReference type="Proteomes" id="UP000007819"/>
    </source>
</evidence>
<dbReference type="EnsemblMetazoa" id="XM_016804588.2">
    <property type="protein sequence ID" value="XP_016660077.1"/>
    <property type="gene ID" value="LOC100162610"/>
</dbReference>